<dbReference type="InParanoid" id="H1XRU9"/>
<evidence type="ECO:0000313" key="2">
    <source>
        <dbReference type="Proteomes" id="UP000004671"/>
    </source>
</evidence>
<dbReference type="RefSeq" id="WP_006928406.1">
    <property type="nucleotide sequence ID" value="NZ_CM001402.1"/>
</dbReference>
<accession>H1XRU9</accession>
<gene>
    <name evidence="1" type="ORF">Calab_1691</name>
</gene>
<evidence type="ECO:0000313" key="1">
    <source>
        <dbReference type="EMBL" id="EHO41309.1"/>
    </source>
</evidence>
<proteinExistence type="predicted"/>
<dbReference type="EMBL" id="CM001402">
    <property type="protein sequence ID" value="EHO41309.1"/>
    <property type="molecule type" value="Genomic_DNA"/>
</dbReference>
<dbReference type="HOGENOM" id="CLU_2421394_0_0_0"/>
<organism evidence="1 2">
    <name type="scientific">Caldithrix abyssi DSM 13497</name>
    <dbReference type="NCBI Taxonomy" id="880073"/>
    <lineage>
        <taxon>Bacteria</taxon>
        <taxon>Pseudomonadati</taxon>
        <taxon>Calditrichota</taxon>
        <taxon>Calditrichia</taxon>
        <taxon>Calditrichales</taxon>
        <taxon>Calditrichaceae</taxon>
        <taxon>Caldithrix</taxon>
    </lineage>
</organism>
<keyword evidence="2" id="KW-1185">Reference proteome</keyword>
<protein>
    <submittedName>
        <fullName evidence="1">Uncharacterized protein</fullName>
    </submittedName>
</protein>
<dbReference type="PaxDb" id="880073-Calab_1691"/>
<dbReference type="AlphaFoldDB" id="H1XRU9"/>
<dbReference type="Proteomes" id="UP000004671">
    <property type="component" value="Chromosome"/>
</dbReference>
<name>H1XRU9_CALAY</name>
<sequence length="91" mass="10342">MSNVKKFLIIVFTVMLVISLQFNTPLTHKMNNGFSVTQLMNNLFVPEAYATQAGWCKDMGCRSGDYFCAFIVFPDGMGTCYDREGPQWPKE</sequence>
<reference evidence="1 2" key="1">
    <citation type="submission" date="2011-09" db="EMBL/GenBank/DDBJ databases">
        <title>The permanent draft genome of Caldithrix abyssi DSM 13497.</title>
        <authorList>
            <consortium name="US DOE Joint Genome Institute (JGI-PGF)"/>
            <person name="Lucas S."/>
            <person name="Han J."/>
            <person name="Lapidus A."/>
            <person name="Bruce D."/>
            <person name="Goodwin L."/>
            <person name="Pitluck S."/>
            <person name="Peters L."/>
            <person name="Kyrpides N."/>
            <person name="Mavromatis K."/>
            <person name="Ivanova N."/>
            <person name="Mikhailova N."/>
            <person name="Chertkov O."/>
            <person name="Detter J.C."/>
            <person name="Tapia R."/>
            <person name="Han C."/>
            <person name="Land M."/>
            <person name="Hauser L."/>
            <person name="Markowitz V."/>
            <person name="Cheng J.-F."/>
            <person name="Hugenholtz P."/>
            <person name="Woyke T."/>
            <person name="Wu D."/>
            <person name="Spring S."/>
            <person name="Brambilla E."/>
            <person name="Klenk H.-P."/>
            <person name="Eisen J.A."/>
        </authorList>
    </citation>
    <scope>NUCLEOTIDE SEQUENCE [LARGE SCALE GENOMIC DNA]</scope>
    <source>
        <strain evidence="1 2">DSM 13497</strain>
    </source>
</reference>